<dbReference type="Proteomes" id="UP000243975">
    <property type="component" value="Unassembled WGS sequence"/>
</dbReference>
<dbReference type="GO" id="GO:0071555">
    <property type="term" value="P:cell wall organization"/>
    <property type="evidence" value="ECO:0007669"/>
    <property type="project" value="UniProtKB-KW"/>
</dbReference>
<protein>
    <recommendedName>
        <fullName evidence="6">Pectin acetylesterase</fullName>
        <ecNumber evidence="6">3.1.1.-</ecNumber>
    </recommendedName>
</protein>
<keyword evidence="5 6" id="KW-0961">Cell wall biogenesis/degradation</keyword>
<accession>A0A103XQM7</accession>
<dbReference type="GO" id="GO:0052793">
    <property type="term" value="F:pectin acetylesterase activity"/>
    <property type="evidence" value="ECO:0007669"/>
    <property type="project" value="TreeGrafter"/>
</dbReference>
<comment type="subcellular location">
    <subcellularLocation>
        <location evidence="2 6">Secreted</location>
        <location evidence="2 6">Cell wall</location>
    </subcellularLocation>
</comment>
<evidence type="ECO:0000256" key="4">
    <source>
        <dbReference type="ARBA" id="ARBA00022512"/>
    </source>
</evidence>
<evidence type="ECO:0000256" key="6">
    <source>
        <dbReference type="RuleBase" id="RU363114"/>
    </source>
</evidence>
<keyword evidence="6" id="KW-0964">Secreted</keyword>
<dbReference type="PANTHER" id="PTHR21562">
    <property type="entry name" value="NOTUM-RELATED"/>
    <property type="match status" value="1"/>
</dbReference>
<dbReference type="EC" id="3.1.1.-" evidence="6"/>
<name>A0A103XQM7_CYNCS</name>
<gene>
    <name evidence="7" type="ORF">Ccrd_002801</name>
</gene>
<proteinExistence type="inferred from homology"/>
<evidence type="ECO:0000256" key="2">
    <source>
        <dbReference type="ARBA" id="ARBA00004191"/>
    </source>
</evidence>
<feature type="chain" id="PRO_5008810448" description="Pectin acetylesterase" evidence="6">
    <location>
        <begin position="35"/>
        <end position="84"/>
    </location>
</feature>
<keyword evidence="4 6" id="KW-0134">Cell wall</keyword>
<comment type="caution">
    <text evidence="7">The sequence shown here is derived from an EMBL/GenBank/DDBJ whole genome shotgun (WGS) entry which is preliminary data.</text>
</comment>
<dbReference type="GO" id="GO:0009505">
    <property type="term" value="C:plant-type cell wall"/>
    <property type="evidence" value="ECO:0007669"/>
    <property type="project" value="TreeGrafter"/>
</dbReference>
<evidence type="ECO:0000313" key="7">
    <source>
        <dbReference type="EMBL" id="KVH95100.1"/>
    </source>
</evidence>
<sequence>MQDWVFLAITRMMTIIRLCQWLCLILLMLSKTECSDDVEMTFIQSAVVKGAEWLDAVCLDGSPPAYQFDKGFGEGVDKWLIHIQ</sequence>
<evidence type="ECO:0000256" key="3">
    <source>
        <dbReference type="ARBA" id="ARBA00005784"/>
    </source>
</evidence>
<dbReference type="Gramene" id="KVH95100">
    <property type="protein sequence ID" value="KVH95100"/>
    <property type="gene ID" value="Ccrd_002801"/>
</dbReference>
<dbReference type="PANTHER" id="PTHR21562:SF92">
    <property type="entry name" value="PECTIN ACETYLESTERASE"/>
    <property type="match status" value="1"/>
</dbReference>
<dbReference type="Pfam" id="PF03283">
    <property type="entry name" value="PAE"/>
    <property type="match status" value="1"/>
</dbReference>
<evidence type="ECO:0000256" key="5">
    <source>
        <dbReference type="ARBA" id="ARBA00023316"/>
    </source>
</evidence>
<keyword evidence="6" id="KW-0732">Signal</keyword>
<keyword evidence="6" id="KW-0378">Hydrolase</keyword>
<dbReference type="AlphaFoldDB" id="A0A103XQM7"/>
<comment type="function">
    <text evidence="1 6">Hydrolyzes acetyl esters in homogalacturonan regions of pectin. In type I primary cell wall, galacturonic acid residues of pectin can be acetylated at the O-2 and O-3 positions. Decreasing the degree of acetylation of pectin gels in vitro alters their physical properties.</text>
</comment>
<reference evidence="7 8" key="1">
    <citation type="journal article" date="2016" name="Sci. Rep.">
        <title>The genome sequence of the outbreeding globe artichoke constructed de novo incorporating a phase-aware low-pass sequencing strategy of F1 progeny.</title>
        <authorList>
            <person name="Scaglione D."/>
            <person name="Reyes-Chin-Wo S."/>
            <person name="Acquadro A."/>
            <person name="Froenicke L."/>
            <person name="Portis E."/>
            <person name="Beitel C."/>
            <person name="Tirone M."/>
            <person name="Mauro R."/>
            <person name="Lo Monaco A."/>
            <person name="Mauromicale G."/>
            <person name="Faccioli P."/>
            <person name="Cattivelli L."/>
            <person name="Rieseberg L."/>
            <person name="Michelmore R."/>
            <person name="Lanteri S."/>
        </authorList>
    </citation>
    <scope>NUCLEOTIDE SEQUENCE [LARGE SCALE GENOMIC DNA]</scope>
    <source>
        <strain evidence="7">2C</strain>
    </source>
</reference>
<feature type="signal peptide" evidence="6">
    <location>
        <begin position="1"/>
        <end position="34"/>
    </location>
</feature>
<comment type="similarity">
    <text evidence="3 6">Belongs to the pectinacetylesterase family.</text>
</comment>
<keyword evidence="8" id="KW-1185">Reference proteome</keyword>
<feature type="non-terminal residue" evidence="7">
    <location>
        <position position="84"/>
    </location>
</feature>
<evidence type="ECO:0000313" key="8">
    <source>
        <dbReference type="Proteomes" id="UP000243975"/>
    </source>
</evidence>
<dbReference type="EMBL" id="LEKV01004399">
    <property type="protein sequence ID" value="KVH95100.1"/>
    <property type="molecule type" value="Genomic_DNA"/>
</dbReference>
<dbReference type="InterPro" id="IPR004963">
    <property type="entry name" value="PAE/NOTUM"/>
</dbReference>
<organism evidence="7 8">
    <name type="scientific">Cynara cardunculus var. scolymus</name>
    <name type="common">Globe artichoke</name>
    <name type="synonym">Cynara scolymus</name>
    <dbReference type="NCBI Taxonomy" id="59895"/>
    <lineage>
        <taxon>Eukaryota</taxon>
        <taxon>Viridiplantae</taxon>
        <taxon>Streptophyta</taxon>
        <taxon>Embryophyta</taxon>
        <taxon>Tracheophyta</taxon>
        <taxon>Spermatophyta</taxon>
        <taxon>Magnoliopsida</taxon>
        <taxon>eudicotyledons</taxon>
        <taxon>Gunneridae</taxon>
        <taxon>Pentapetalae</taxon>
        <taxon>asterids</taxon>
        <taxon>campanulids</taxon>
        <taxon>Asterales</taxon>
        <taxon>Asteraceae</taxon>
        <taxon>Carduoideae</taxon>
        <taxon>Cardueae</taxon>
        <taxon>Carduinae</taxon>
        <taxon>Cynara</taxon>
    </lineage>
</organism>
<evidence type="ECO:0000256" key="1">
    <source>
        <dbReference type="ARBA" id="ARBA00003534"/>
    </source>
</evidence>